<proteinExistence type="predicted"/>
<feature type="region of interest" description="Disordered" evidence="1">
    <location>
        <begin position="1"/>
        <end position="33"/>
    </location>
</feature>
<reference evidence="2 3" key="1">
    <citation type="submission" date="2018-06" db="EMBL/GenBank/DDBJ databases">
        <title>Genomic Encyclopedia of Archaeal and Bacterial Type Strains, Phase II (KMG-II): from individual species to whole genera.</title>
        <authorList>
            <person name="Goeker M."/>
        </authorList>
    </citation>
    <scope>NUCLEOTIDE SEQUENCE [LARGE SCALE GENOMIC DNA]</scope>
    <source>
        <strain evidence="2 3">CFPB 3232</strain>
    </source>
</reference>
<accession>A0A328ZG90</accession>
<feature type="compositionally biased region" description="Low complexity" evidence="1">
    <location>
        <begin position="15"/>
        <end position="33"/>
    </location>
</feature>
<evidence type="ECO:0000313" key="2">
    <source>
        <dbReference type="EMBL" id="RAR85001.1"/>
    </source>
</evidence>
<comment type="caution">
    <text evidence="2">The sequence shown here is derived from an EMBL/GenBank/DDBJ whole genome shotgun (WGS) entry which is preliminary data.</text>
</comment>
<gene>
    <name evidence="2" type="ORF">AX018_100894</name>
</gene>
<name>A0A328ZG90_9BURK</name>
<sequence>MSAVATPTSRDAKAARPTSPASAPAVPATTTRQQDRAWLADLAKALNAAANADCPHLYSGESDRLLGVAYEISARLATSSDAELDGPAGDESFTIASLVKAALQVPGDCLTAERLAFIEQARAPLVGLTDCATVLDGWETYPRTAAAAAEPEPEPARPRDWLSDALSKVGEARAVLRMLAEGSGTDPIWGLVRLADWLADEMQACADAEKAKKTACTDSAANIACVLSILYLVAEHDDHVLIHAAASLLEMAASYCESAQEAGHA</sequence>
<organism evidence="2 3">
    <name type="scientific">Paracidovorax anthurii</name>
    <dbReference type="NCBI Taxonomy" id="78229"/>
    <lineage>
        <taxon>Bacteria</taxon>
        <taxon>Pseudomonadati</taxon>
        <taxon>Pseudomonadota</taxon>
        <taxon>Betaproteobacteria</taxon>
        <taxon>Burkholderiales</taxon>
        <taxon>Comamonadaceae</taxon>
        <taxon>Paracidovorax</taxon>
    </lineage>
</organism>
<dbReference type="EMBL" id="QLTA01000008">
    <property type="protein sequence ID" value="RAR85001.1"/>
    <property type="molecule type" value="Genomic_DNA"/>
</dbReference>
<keyword evidence="3" id="KW-1185">Reference proteome</keyword>
<dbReference type="OrthoDB" id="9832110at2"/>
<dbReference type="RefSeq" id="WP_146749232.1">
    <property type="nucleotide sequence ID" value="NZ_CBCSGC010000010.1"/>
</dbReference>
<evidence type="ECO:0000256" key="1">
    <source>
        <dbReference type="SAM" id="MobiDB-lite"/>
    </source>
</evidence>
<dbReference type="AlphaFoldDB" id="A0A328ZG90"/>
<dbReference type="Proteomes" id="UP000248856">
    <property type="component" value="Unassembled WGS sequence"/>
</dbReference>
<evidence type="ECO:0000313" key="3">
    <source>
        <dbReference type="Proteomes" id="UP000248856"/>
    </source>
</evidence>
<protein>
    <submittedName>
        <fullName evidence="2">Uncharacterized protein</fullName>
    </submittedName>
</protein>